<reference evidence="8 9" key="1">
    <citation type="submission" date="2021-06" db="EMBL/GenBank/DDBJ databases">
        <title>Caerostris darwini draft genome.</title>
        <authorList>
            <person name="Kono N."/>
            <person name="Arakawa K."/>
        </authorList>
    </citation>
    <scope>NUCLEOTIDE SEQUENCE [LARGE SCALE GENOMIC DNA]</scope>
</reference>
<dbReference type="Proteomes" id="UP001054837">
    <property type="component" value="Unassembled WGS sequence"/>
</dbReference>
<dbReference type="GO" id="GO:0005874">
    <property type="term" value="C:microtubule"/>
    <property type="evidence" value="ECO:0007669"/>
    <property type="project" value="UniProtKB-KW"/>
</dbReference>
<dbReference type="InterPro" id="IPR023123">
    <property type="entry name" value="Tubulin_C"/>
</dbReference>
<dbReference type="EMBL" id="BPLQ01006193">
    <property type="protein sequence ID" value="GIY20633.1"/>
    <property type="molecule type" value="Genomic_DNA"/>
</dbReference>
<comment type="caution">
    <text evidence="8">The sequence shown here is derived from an EMBL/GenBank/DDBJ whole genome shotgun (WGS) entry which is preliminary data.</text>
</comment>
<dbReference type="SUPFAM" id="SSF55307">
    <property type="entry name" value="Tubulin C-terminal domain-like"/>
    <property type="match status" value="1"/>
</dbReference>
<feature type="domain" description="Tubulin/FtsZ 2-layer sandwich" evidence="7">
    <location>
        <begin position="259"/>
        <end position="390"/>
    </location>
</feature>
<dbReference type="GO" id="GO:0005525">
    <property type="term" value="F:GTP binding"/>
    <property type="evidence" value="ECO:0007669"/>
    <property type="project" value="UniProtKB-UniRule"/>
</dbReference>
<organism evidence="8 9">
    <name type="scientific">Caerostris darwini</name>
    <dbReference type="NCBI Taxonomy" id="1538125"/>
    <lineage>
        <taxon>Eukaryota</taxon>
        <taxon>Metazoa</taxon>
        <taxon>Ecdysozoa</taxon>
        <taxon>Arthropoda</taxon>
        <taxon>Chelicerata</taxon>
        <taxon>Arachnida</taxon>
        <taxon>Araneae</taxon>
        <taxon>Araneomorphae</taxon>
        <taxon>Entelegynae</taxon>
        <taxon>Araneoidea</taxon>
        <taxon>Araneidae</taxon>
        <taxon>Caerostris</taxon>
    </lineage>
</organism>
<keyword evidence="9" id="KW-1185">Reference proteome</keyword>
<evidence type="ECO:0000313" key="9">
    <source>
        <dbReference type="Proteomes" id="UP001054837"/>
    </source>
</evidence>
<evidence type="ECO:0000256" key="4">
    <source>
        <dbReference type="ARBA" id="ARBA00023134"/>
    </source>
</evidence>
<keyword evidence="4 5" id="KW-0342">GTP-binding</keyword>
<dbReference type="GO" id="GO:0007017">
    <property type="term" value="P:microtubule-based process"/>
    <property type="evidence" value="ECO:0007669"/>
    <property type="project" value="InterPro"/>
</dbReference>
<dbReference type="SMART" id="SM00864">
    <property type="entry name" value="Tubulin"/>
    <property type="match status" value="1"/>
</dbReference>
<dbReference type="InterPro" id="IPR008280">
    <property type="entry name" value="Tub_FtsZ_C"/>
</dbReference>
<dbReference type="PRINTS" id="PR01519">
    <property type="entry name" value="EPSLNTUBULIN"/>
</dbReference>
<evidence type="ECO:0000313" key="8">
    <source>
        <dbReference type="EMBL" id="GIY20633.1"/>
    </source>
</evidence>
<dbReference type="PROSITE" id="PS00227">
    <property type="entry name" value="TUBULIN"/>
    <property type="match status" value="1"/>
</dbReference>
<dbReference type="Pfam" id="PF03953">
    <property type="entry name" value="Tubulin_C"/>
    <property type="match status" value="1"/>
</dbReference>
<dbReference type="PRINTS" id="PR01161">
    <property type="entry name" value="TUBULIN"/>
</dbReference>
<dbReference type="InterPro" id="IPR017975">
    <property type="entry name" value="Tubulin_CS"/>
</dbReference>
<evidence type="ECO:0000256" key="5">
    <source>
        <dbReference type="RuleBase" id="RU000352"/>
    </source>
</evidence>
<feature type="domain" description="Tubulin/FtsZ GTPase" evidence="6">
    <location>
        <begin position="47"/>
        <end position="257"/>
    </location>
</feature>
<protein>
    <submittedName>
        <fullName evidence="8">Tubulin epsilon chain</fullName>
    </submittedName>
</protein>
<dbReference type="Gene3D" id="3.40.50.1440">
    <property type="entry name" value="Tubulin/FtsZ, GTPase domain"/>
    <property type="match status" value="1"/>
</dbReference>
<keyword evidence="3 5" id="KW-0547">Nucleotide-binding</keyword>
<evidence type="ECO:0000259" key="6">
    <source>
        <dbReference type="SMART" id="SM00864"/>
    </source>
</evidence>
<keyword evidence="2 5" id="KW-0493">Microtubule</keyword>
<accession>A0AAV4RE98</accession>
<sequence>MPQSIFIQVGQCGNQIGYRFWDLAIREYQHYKTNANDMNNFFKISDFSKKPGCDLLNSVKARAILVDMEEGVVSEILNGPLKCIFNRQQLVTDVSGSGNNWAVGNKFYGMKYRNRLIELFRKETEECDNLQCFFLLHSMGGGTGSGLGTAALEYLYDEFPKTPRFVFAAFPSPQDDVVTSPYNTVLANSQLINFADCVFPFQNKALIDVCNKAVKMKRLQPSMQFNRTKAHSKPFDEMNDIIANTILNLTCSSRFPGSLNVDINEIIMNMTPYPRLHYLISSTSPLFPLNDSSKVDHMFNEVFSISHQLFQCSPSLGIMLASALLCRGQVAMSDVQHNIERLKGNIKFVPWNKEGWKIGLCSIPHIAYSRSMLMLSNTTSITKHLCSLKENFLKMYRKKAHLHHFLEVESMEKDIFQTSLTDLETLIDDYKHYELIIEVPEQPRLKVKL</sequence>
<dbReference type="InterPro" id="IPR003008">
    <property type="entry name" value="Tubulin_FtsZ_GTPase"/>
</dbReference>
<dbReference type="InterPro" id="IPR000217">
    <property type="entry name" value="Tubulin"/>
</dbReference>
<dbReference type="AlphaFoldDB" id="A0AAV4RE98"/>
<evidence type="ECO:0000259" key="7">
    <source>
        <dbReference type="SMART" id="SM00865"/>
    </source>
</evidence>
<dbReference type="SMART" id="SM00865">
    <property type="entry name" value="Tubulin_C"/>
    <property type="match status" value="1"/>
</dbReference>
<proteinExistence type="inferred from homology"/>
<dbReference type="CDD" id="cd02190">
    <property type="entry name" value="epsilon_tubulin"/>
    <property type="match status" value="1"/>
</dbReference>
<dbReference type="PANTHER" id="PTHR11588">
    <property type="entry name" value="TUBULIN"/>
    <property type="match status" value="1"/>
</dbReference>
<dbReference type="SUPFAM" id="SSF52490">
    <property type="entry name" value="Tubulin nucleotide-binding domain-like"/>
    <property type="match status" value="1"/>
</dbReference>
<evidence type="ECO:0000256" key="1">
    <source>
        <dbReference type="ARBA" id="ARBA00009636"/>
    </source>
</evidence>
<evidence type="ECO:0000256" key="2">
    <source>
        <dbReference type="ARBA" id="ARBA00022701"/>
    </source>
</evidence>
<dbReference type="InterPro" id="IPR036525">
    <property type="entry name" value="Tubulin/FtsZ_GTPase_sf"/>
</dbReference>
<name>A0AAV4RE98_9ARAC</name>
<dbReference type="Gene3D" id="1.10.287.600">
    <property type="entry name" value="Helix hairpin bin"/>
    <property type="match status" value="1"/>
</dbReference>
<comment type="similarity">
    <text evidence="1 5">Belongs to the tubulin family.</text>
</comment>
<gene>
    <name evidence="8" type="primary">TUBE1</name>
    <name evidence="8" type="ORF">CDAR_555101</name>
</gene>
<dbReference type="InterPro" id="IPR018316">
    <property type="entry name" value="Tubulin/FtsZ_2-layer-sand-dom"/>
</dbReference>
<dbReference type="Pfam" id="PF00091">
    <property type="entry name" value="Tubulin"/>
    <property type="match status" value="1"/>
</dbReference>
<evidence type="ECO:0000256" key="3">
    <source>
        <dbReference type="ARBA" id="ARBA00022741"/>
    </source>
</evidence>
<dbReference type="InterPro" id="IPR004057">
    <property type="entry name" value="Epsilon_tubulin"/>
</dbReference>